<dbReference type="Gramene" id="TraesSYM1A03G00172690.1">
    <property type="protein sequence ID" value="TraesSYM1A03G00172690.1.CDS1"/>
    <property type="gene ID" value="TraesSYM1A03G00172690"/>
</dbReference>
<dbReference type="CDD" id="cd06222">
    <property type="entry name" value="RNase_H_like"/>
    <property type="match status" value="1"/>
</dbReference>
<reference evidence="2" key="2">
    <citation type="submission" date="2018-10" db="UniProtKB">
        <authorList>
            <consortium name="EnsemblPlants"/>
        </authorList>
    </citation>
    <scope>IDENTIFICATION</scope>
</reference>
<evidence type="ECO:0000313" key="3">
    <source>
        <dbReference type="Proteomes" id="UP000019116"/>
    </source>
</evidence>
<dbReference type="Gramene" id="TraesLAC1A03G00160690.1">
    <property type="protein sequence ID" value="TraesLAC1A03G00160690.1.CDS1"/>
    <property type="gene ID" value="TraesLAC1A03G00160690"/>
</dbReference>
<proteinExistence type="predicted"/>
<dbReference type="InterPro" id="IPR044730">
    <property type="entry name" value="RNase_H-like_dom_plant"/>
</dbReference>
<dbReference type="Gramene" id="TraesARI1A03G00171460.1">
    <property type="protein sequence ID" value="TraesARI1A03G00171460.1.CDS1"/>
    <property type="gene ID" value="TraesARI1A03G00171460"/>
</dbReference>
<dbReference type="PANTHER" id="PTHR47074">
    <property type="entry name" value="BNAC02G40300D PROTEIN"/>
    <property type="match status" value="1"/>
</dbReference>
<accession>A0A3B5Y610</accession>
<dbReference type="EnsemblPlants" id="TraesCS1A02G376200.1">
    <property type="protein sequence ID" value="TraesCS1A02G376200.1.cds1"/>
    <property type="gene ID" value="TraesCS1A02G376200"/>
</dbReference>
<dbReference type="Proteomes" id="UP000019116">
    <property type="component" value="Chromosome 1A"/>
</dbReference>
<dbReference type="Gramene" id="TraesMAC1A03G00169050.1">
    <property type="protein sequence ID" value="TraesMAC1A03G00169050.1.CDS1"/>
    <property type="gene ID" value="TraesMAC1A03G00169050"/>
</dbReference>
<dbReference type="AlphaFoldDB" id="A0A3B5Y610"/>
<dbReference type="STRING" id="4565.A0A3B5Y610"/>
<keyword evidence="3" id="KW-1185">Reference proteome</keyword>
<dbReference type="Gramene" id="TraesCAD_scaffold_138934_01G000100.1">
    <property type="protein sequence ID" value="TraesCAD_scaffold_138934_01G000100.1"/>
    <property type="gene ID" value="TraesCAD_scaffold_138934_01G000100"/>
</dbReference>
<dbReference type="Gramene" id="TraesWEE_scaffold_057942_01G000100.1">
    <property type="protein sequence ID" value="TraesWEE_scaffold_057942_01G000100.1"/>
    <property type="gene ID" value="TraesWEE_scaffold_057942_01G000100"/>
</dbReference>
<dbReference type="Gramene" id="TraesPARA_EIv1.0_0008900.1">
    <property type="protein sequence ID" value="TraesPARA_EIv1.0_0008900.1.CDS1"/>
    <property type="gene ID" value="TraesPARA_EIv1.0_0008900"/>
</dbReference>
<name>A0A3B5Y610_WHEAT</name>
<sequence length="95" mass="10612">MGCNRLITNSDNMDVIDTMKNGGESAGAAAAIFEDCFFMGCDFPQISFEHCNRETNKVAHEFARLAKCCMTKDWIEKPMKNLVTLLIDDVTIISN</sequence>
<dbReference type="Gramene" id="TraesLDM1A03G00157620.1">
    <property type="protein sequence ID" value="TraesLDM1A03G00157620.1.CDS1"/>
    <property type="gene ID" value="TraesLDM1A03G00157620"/>
</dbReference>
<dbReference type="InterPro" id="IPR002156">
    <property type="entry name" value="RNaseH_domain"/>
</dbReference>
<dbReference type="Gramene" id="TraesROB_scaffold_055859_01G000100.1">
    <property type="protein sequence ID" value="TraesROB_scaffold_055859_01G000100.1"/>
    <property type="gene ID" value="TraesROB_scaffold_055859_01G000100"/>
</dbReference>
<dbReference type="GO" id="GO:0003676">
    <property type="term" value="F:nucleic acid binding"/>
    <property type="evidence" value="ECO:0007669"/>
    <property type="project" value="InterPro"/>
</dbReference>
<dbReference type="GO" id="GO:0004523">
    <property type="term" value="F:RNA-DNA hybrid ribonuclease activity"/>
    <property type="evidence" value="ECO:0007669"/>
    <property type="project" value="InterPro"/>
</dbReference>
<reference evidence="2" key="1">
    <citation type="submission" date="2018-08" db="EMBL/GenBank/DDBJ databases">
        <authorList>
            <person name="Rossello M."/>
        </authorList>
    </citation>
    <scope>NUCLEOTIDE SEQUENCE [LARGE SCALE GENOMIC DNA]</scope>
    <source>
        <strain evidence="2">cv. Chinese Spring</strain>
    </source>
</reference>
<dbReference type="Gramene" id="TraesCS1A03G0911200.1">
    <property type="protein sequence ID" value="TraesCS1A03G0911200.1.CDS1"/>
    <property type="gene ID" value="TraesCS1A03G0911200"/>
</dbReference>
<dbReference type="Pfam" id="PF13456">
    <property type="entry name" value="RVT_3"/>
    <property type="match status" value="1"/>
</dbReference>
<feature type="domain" description="RNase H type-1" evidence="1">
    <location>
        <begin position="2"/>
        <end position="65"/>
    </location>
</feature>
<evidence type="ECO:0000313" key="2">
    <source>
        <dbReference type="EnsemblPlants" id="TraesCS1A02G376200.1.cds1"/>
    </source>
</evidence>
<dbReference type="Gramene" id="TraesCS1A02G376200.1">
    <property type="protein sequence ID" value="TraesCS1A02G376200.1.cds1"/>
    <property type="gene ID" value="TraesCS1A02G376200"/>
</dbReference>
<dbReference type="Gramene" id="TraesSTA1A03G00158520.1">
    <property type="protein sequence ID" value="TraesSTA1A03G00158520.1.CDS1"/>
    <property type="gene ID" value="TraesSTA1A03G00158520"/>
</dbReference>
<protein>
    <recommendedName>
        <fullName evidence="1">RNase H type-1 domain-containing protein</fullName>
    </recommendedName>
</protein>
<dbReference type="Gramene" id="TraesNOR1A03G00158980.1">
    <property type="protein sequence ID" value="TraesNOR1A03G00158980.1.CDS1"/>
    <property type="gene ID" value="TraesNOR1A03G00158980"/>
</dbReference>
<dbReference type="SMR" id="A0A3B5Y610"/>
<organism evidence="2">
    <name type="scientific">Triticum aestivum</name>
    <name type="common">Wheat</name>
    <dbReference type="NCBI Taxonomy" id="4565"/>
    <lineage>
        <taxon>Eukaryota</taxon>
        <taxon>Viridiplantae</taxon>
        <taxon>Streptophyta</taxon>
        <taxon>Embryophyta</taxon>
        <taxon>Tracheophyta</taxon>
        <taxon>Spermatophyta</taxon>
        <taxon>Magnoliopsida</taxon>
        <taxon>Liliopsida</taxon>
        <taxon>Poales</taxon>
        <taxon>Poaceae</taxon>
        <taxon>BOP clade</taxon>
        <taxon>Pooideae</taxon>
        <taxon>Triticodae</taxon>
        <taxon>Triticeae</taxon>
        <taxon>Triticinae</taxon>
        <taxon>Triticum</taxon>
    </lineage>
</organism>
<dbReference type="OrthoDB" id="694800at2759"/>
<evidence type="ECO:0000259" key="1">
    <source>
        <dbReference type="Pfam" id="PF13456"/>
    </source>
</evidence>
<dbReference type="PANTHER" id="PTHR47074:SF47">
    <property type="entry name" value="RNASE H TYPE-1 DOMAIN-CONTAINING PROTEIN"/>
    <property type="match status" value="1"/>
</dbReference>
<dbReference type="Gramene" id="TraesJAG1A03G00157860.1">
    <property type="protein sequence ID" value="TraesJAG1A03G00157860.1.CDS1"/>
    <property type="gene ID" value="TraesJAG1A03G00157860"/>
</dbReference>
<dbReference type="InterPro" id="IPR052929">
    <property type="entry name" value="RNase_H-like_EbsB-rel"/>
</dbReference>
<dbReference type="Gramene" id="TraesCLE_scaffold_041968_01G000500.1">
    <property type="protein sequence ID" value="TraesCLE_scaffold_041968_01G000500.1"/>
    <property type="gene ID" value="TraesCLE_scaffold_041968_01G000500"/>
</dbReference>